<dbReference type="GO" id="GO:0016829">
    <property type="term" value="F:lyase activity"/>
    <property type="evidence" value="ECO:0007669"/>
    <property type="project" value="UniProtKB-KW"/>
</dbReference>
<dbReference type="InterPro" id="IPR032696">
    <property type="entry name" value="SQ_cyclase_C"/>
</dbReference>
<dbReference type="PANTHER" id="PTHR11764">
    <property type="entry name" value="TERPENE CYCLASE/MUTASE FAMILY MEMBER"/>
    <property type="match status" value="1"/>
</dbReference>
<dbReference type="GO" id="GO:0005811">
    <property type="term" value="C:lipid droplet"/>
    <property type="evidence" value="ECO:0007669"/>
    <property type="project" value="InterPro"/>
</dbReference>
<gene>
    <name evidence="6" type="primary">shc</name>
    <name evidence="6" type="ORF">Pr1d_23410</name>
</gene>
<evidence type="ECO:0000259" key="4">
    <source>
        <dbReference type="Pfam" id="PF13243"/>
    </source>
</evidence>
<dbReference type="GO" id="GO:0016104">
    <property type="term" value="P:triterpenoid biosynthetic process"/>
    <property type="evidence" value="ECO:0007669"/>
    <property type="project" value="InterPro"/>
</dbReference>
<dbReference type="Pfam" id="PF13249">
    <property type="entry name" value="SQHop_cyclase_N"/>
    <property type="match status" value="1"/>
</dbReference>
<organism evidence="6 7">
    <name type="scientific">Bythopirellula goksoeyrii</name>
    <dbReference type="NCBI Taxonomy" id="1400387"/>
    <lineage>
        <taxon>Bacteria</taxon>
        <taxon>Pseudomonadati</taxon>
        <taxon>Planctomycetota</taxon>
        <taxon>Planctomycetia</taxon>
        <taxon>Pirellulales</taxon>
        <taxon>Lacipirellulaceae</taxon>
        <taxon>Bythopirellula</taxon>
    </lineage>
</organism>
<reference evidence="6 7" key="1">
    <citation type="submission" date="2019-08" db="EMBL/GenBank/DDBJ databases">
        <title>Deep-cultivation of Planctomycetes and their phenomic and genomic characterization uncovers novel biology.</title>
        <authorList>
            <person name="Wiegand S."/>
            <person name="Jogler M."/>
            <person name="Boedeker C."/>
            <person name="Pinto D."/>
            <person name="Vollmers J."/>
            <person name="Rivas-Marin E."/>
            <person name="Kohn T."/>
            <person name="Peeters S.H."/>
            <person name="Heuer A."/>
            <person name="Rast P."/>
            <person name="Oberbeckmann S."/>
            <person name="Bunk B."/>
            <person name="Jeske O."/>
            <person name="Meyerdierks A."/>
            <person name="Storesund J.E."/>
            <person name="Kallscheuer N."/>
            <person name="Luecker S."/>
            <person name="Lage O.M."/>
            <person name="Pohl T."/>
            <person name="Merkel B.J."/>
            <person name="Hornburger P."/>
            <person name="Mueller R.-W."/>
            <person name="Bruemmer F."/>
            <person name="Labrenz M."/>
            <person name="Spormann A.M."/>
            <person name="Op den Camp H."/>
            <person name="Overmann J."/>
            <person name="Amann R."/>
            <person name="Jetten M.S.M."/>
            <person name="Mascher T."/>
            <person name="Medema M.H."/>
            <person name="Devos D.P."/>
            <person name="Kaster A.-K."/>
            <person name="Ovreas L."/>
            <person name="Rohde M."/>
            <person name="Galperin M.Y."/>
            <person name="Jogler C."/>
        </authorList>
    </citation>
    <scope>NUCLEOTIDE SEQUENCE [LARGE SCALE GENOMIC DNA]</scope>
    <source>
        <strain evidence="6 7">Pr1d</strain>
    </source>
</reference>
<name>A0A5B9QBU1_9BACT</name>
<dbReference type="Gene3D" id="1.50.10.20">
    <property type="match status" value="2"/>
</dbReference>
<proteinExistence type="inferred from homology"/>
<evidence type="ECO:0000256" key="2">
    <source>
        <dbReference type="ARBA" id="ARBA00009755"/>
    </source>
</evidence>
<feature type="domain" description="Squalene cyclase C-terminal" evidence="4">
    <location>
        <begin position="320"/>
        <end position="594"/>
    </location>
</feature>
<protein>
    <submittedName>
        <fullName evidence="6">Squalene--hopene cyclase</fullName>
        <ecNumber evidence="6">4.2.1.129</ecNumber>
    </submittedName>
</protein>
<dbReference type="SUPFAM" id="SSF48239">
    <property type="entry name" value="Terpenoid cyclases/Protein prenyltransferases"/>
    <property type="match status" value="2"/>
</dbReference>
<dbReference type="InterPro" id="IPR018333">
    <property type="entry name" value="Squalene_cyclase"/>
</dbReference>
<evidence type="ECO:0000313" key="7">
    <source>
        <dbReference type="Proteomes" id="UP000323917"/>
    </source>
</evidence>
<evidence type="ECO:0000256" key="1">
    <source>
        <dbReference type="ARBA" id="ARBA00004999"/>
    </source>
</evidence>
<evidence type="ECO:0000256" key="3">
    <source>
        <dbReference type="ARBA" id="ARBA00022737"/>
    </source>
</evidence>
<dbReference type="Proteomes" id="UP000323917">
    <property type="component" value="Chromosome"/>
</dbReference>
<dbReference type="UniPathway" id="UPA00337"/>
<dbReference type="AlphaFoldDB" id="A0A5B9QBU1"/>
<sequence>MHVEREQLAAAHSTARQKLLAERKHDHWTGELSSSPLCTAAAISALVLAERHVDDTPEEGSALEHSWHSGMLVRSELSELFSQSLRWLAEQQNEDGGWGDADCGHSTLAATLMVKAAFHLTGVPAKYANLLHSAESYIEAQGDIAGLKKHFSDDKPFVAAILAICAMADIVPWRKVPSLPFELACLPESFFRMQRLAGFGSMLPLVVAVGQAKNHHSPSRNPLAKGLRHQAEGPSHVALARVQAADGSFSGSTLYTSFVIACLASQGQSEDPQVRKGTNYLLSKVRSDGSWSVCPDKDVSNTVLALQALGWNLGEPSSQAGEPSPEAEAALRWLMSAQMSEDTSRSGDAAGWPSSHCPGAVGNSFDTAGALIALAEWRRRWPRCRTAEITGAALDGVRWLIERQNRDGGWALSFRGSGKMAQEISSTDVTCQAMLALNAWKKVLRKSASSHPLIQSIERDLLKGLAFLDSQQRPEGSWWPLWSGSEFHPQGANPVIGTAQVLRVFSEMQVWQTTMAQRAVRWLVDVQFPSGSWGSGHVPSPKSVTRKKPVEREVHSVGSVEETAIAIKSLLPFAARIPAVQTSVNDGLSWLIEAASTLSQLDPTLVALYPPKVWYHDRQLACSLAVNTLAAACRANEVKTADVDTVHV</sequence>
<keyword evidence="6" id="KW-0456">Lyase</keyword>
<dbReference type="EMBL" id="CP042913">
    <property type="protein sequence ID" value="QEG35050.1"/>
    <property type="molecule type" value="Genomic_DNA"/>
</dbReference>
<keyword evidence="3" id="KW-0677">Repeat</keyword>
<comment type="pathway">
    <text evidence="1">Secondary metabolite biosynthesis; hopanoid biosynthesis.</text>
</comment>
<comment type="similarity">
    <text evidence="2">Belongs to the terpene cyclase/mutase family.</text>
</comment>
<dbReference type="InterPro" id="IPR032697">
    <property type="entry name" value="SQ_cyclase_N"/>
</dbReference>
<feature type="domain" description="Squalene cyclase N-terminal" evidence="5">
    <location>
        <begin position="76"/>
        <end position="208"/>
    </location>
</feature>
<keyword evidence="7" id="KW-1185">Reference proteome</keyword>
<dbReference type="Pfam" id="PF13243">
    <property type="entry name" value="SQHop_cyclase_C"/>
    <property type="match status" value="1"/>
</dbReference>
<dbReference type="EC" id="4.2.1.129" evidence="6"/>
<evidence type="ECO:0000313" key="6">
    <source>
        <dbReference type="EMBL" id="QEG35050.1"/>
    </source>
</evidence>
<dbReference type="PANTHER" id="PTHR11764:SF20">
    <property type="entry name" value="LANOSTEROL SYNTHASE"/>
    <property type="match status" value="1"/>
</dbReference>
<accession>A0A5B9QBU1</accession>
<dbReference type="InterPro" id="IPR008930">
    <property type="entry name" value="Terpenoid_cyclase/PrenylTrfase"/>
</dbReference>
<evidence type="ECO:0000259" key="5">
    <source>
        <dbReference type="Pfam" id="PF13249"/>
    </source>
</evidence>
<dbReference type="KEGG" id="bgok:Pr1d_23410"/>
<dbReference type="GO" id="GO:0016866">
    <property type="term" value="F:intramolecular transferase activity"/>
    <property type="evidence" value="ECO:0007669"/>
    <property type="project" value="InterPro"/>
</dbReference>